<evidence type="ECO:0000256" key="7">
    <source>
        <dbReference type="SAM" id="Phobius"/>
    </source>
</evidence>
<dbReference type="EMBL" id="KZ824871">
    <property type="protein sequence ID" value="RAH76399.1"/>
    <property type="molecule type" value="Genomic_DNA"/>
</dbReference>
<dbReference type="GeneID" id="37174057"/>
<evidence type="ECO:0000256" key="4">
    <source>
        <dbReference type="ARBA" id="ARBA00023004"/>
    </source>
</evidence>
<evidence type="ECO:0000259" key="8">
    <source>
        <dbReference type="PROSITE" id="PS51296"/>
    </source>
</evidence>
<dbReference type="InterPro" id="IPR017941">
    <property type="entry name" value="Rieske_2Fe-2S"/>
</dbReference>
<name>A0A8T8WLW4_ASPJA</name>
<evidence type="ECO:0000256" key="2">
    <source>
        <dbReference type="ARBA" id="ARBA00022723"/>
    </source>
</evidence>
<dbReference type="PRINTS" id="PR00090">
    <property type="entry name" value="RNGDIOXGNASE"/>
</dbReference>
<protein>
    <submittedName>
        <fullName evidence="9">ISP domain-containing protein</fullName>
    </submittedName>
</protein>
<keyword evidence="7" id="KW-0472">Membrane</keyword>
<dbReference type="GO" id="GO:0051537">
    <property type="term" value="F:2 iron, 2 sulfur cluster binding"/>
    <property type="evidence" value="ECO:0007669"/>
    <property type="project" value="UniProtKB-KW"/>
</dbReference>
<evidence type="ECO:0000256" key="3">
    <source>
        <dbReference type="ARBA" id="ARBA00023002"/>
    </source>
</evidence>
<keyword evidence="10" id="KW-1185">Reference proteome</keyword>
<dbReference type="PROSITE" id="PS51296">
    <property type="entry name" value="RIESKE"/>
    <property type="match status" value="1"/>
</dbReference>
<evidence type="ECO:0000256" key="1">
    <source>
        <dbReference type="ARBA" id="ARBA00022714"/>
    </source>
</evidence>
<dbReference type="InterPro" id="IPR036922">
    <property type="entry name" value="Rieske_2Fe-2S_sf"/>
</dbReference>
<dbReference type="SUPFAM" id="SSF50022">
    <property type="entry name" value="ISP domain"/>
    <property type="match status" value="1"/>
</dbReference>
<keyword evidence="4" id="KW-0408">Iron</keyword>
<keyword evidence="5" id="KW-0411">Iron-sulfur</keyword>
<organism evidence="9 10">
    <name type="scientific">Aspergillus japonicus CBS 114.51</name>
    <dbReference type="NCBI Taxonomy" id="1448312"/>
    <lineage>
        <taxon>Eukaryota</taxon>
        <taxon>Fungi</taxon>
        <taxon>Dikarya</taxon>
        <taxon>Ascomycota</taxon>
        <taxon>Pezizomycotina</taxon>
        <taxon>Eurotiomycetes</taxon>
        <taxon>Eurotiomycetidae</taxon>
        <taxon>Eurotiales</taxon>
        <taxon>Aspergillaceae</taxon>
        <taxon>Aspergillus</taxon>
        <taxon>Aspergillus subgen. Circumdati</taxon>
    </lineage>
</organism>
<accession>A0A8T8WLW4</accession>
<keyword evidence="3" id="KW-0560">Oxidoreductase</keyword>
<gene>
    <name evidence="9" type="ORF">BO86DRAFT_372890</name>
</gene>
<sequence>MEASYSVAPPALTTPLVVGLLVGLALLYQTWTHPLLQTYFKYTPRHTKLPSPEPSLEHEEIIAISKEPDYPANWWTGANTYELERRAVFSKHWLCLSHRSQFSKPGDYHAFTVAGFPIFLILGKDGELRAFHNVCRHRAYPVTRKDRGSSTVLGCRYHGWSYNSLGQLIKAPHFDGVTGFDRAQNALFAVHTFTSRAGFVFVNLDANLTVPPPEVGLLDEFAPRSRWEGGQTVEGQVNWKLCMRVAESLIEQESIRSAGIQRKFLCWLLDRLGLSKEGDESISVFPITTVQTIERTAYWFTLTCIPVSAQRTSFRLDLYSSSSSSTRVSETEAIAQETANQLQKTVAELETEYRFNLENTRYDSTGRAKTISDNTLIGMQQAVLDALKAHLKLERQQGVEVFPAMRKPRENARFEQAEQLCKELDCVDRGQDMSW</sequence>
<reference evidence="9 10" key="1">
    <citation type="submission" date="2018-02" db="EMBL/GenBank/DDBJ databases">
        <title>The genomes of Aspergillus section Nigri reveals drivers in fungal speciation.</title>
        <authorList>
            <consortium name="DOE Joint Genome Institute"/>
            <person name="Vesth T.C."/>
            <person name="Nybo J."/>
            <person name="Theobald S."/>
            <person name="Brandl J."/>
            <person name="Frisvad J.C."/>
            <person name="Nielsen K.F."/>
            <person name="Lyhne E.K."/>
            <person name="Kogle M.E."/>
            <person name="Kuo A."/>
            <person name="Riley R."/>
            <person name="Clum A."/>
            <person name="Nolan M."/>
            <person name="Lipzen A."/>
            <person name="Salamov A."/>
            <person name="Henrissat B."/>
            <person name="Wiebenga A."/>
            <person name="De vries R.P."/>
            <person name="Grigoriev I.V."/>
            <person name="Mortensen U.H."/>
            <person name="Andersen M.R."/>
            <person name="Baker S.E."/>
        </authorList>
    </citation>
    <scope>NUCLEOTIDE SEQUENCE [LARGE SCALE GENOMIC DNA]</scope>
    <source>
        <strain evidence="9 10">CBS 114.51</strain>
    </source>
</reference>
<evidence type="ECO:0000256" key="5">
    <source>
        <dbReference type="ARBA" id="ARBA00023014"/>
    </source>
</evidence>
<dbReference type="Pfam" id="PF00355">
    <property type="entry name" value="Rieske"/>
    <property type="match status" value="1"/>
</dbReference>
<dbReference type="PANTHER" id="PTHR43756:SF6">
    <property type="entry name" value="CLUSTER-BINDING PROTEIN, PUTATIVE (AFU_ORTHOLOGUE AFUA_6G03920)-RELATED"/>
    <property type="match status" value="1"/>
</dbReference>
<dbReference type="Gene3D" id="2.102.10.10">
    <property type="entry name" value="Rieske [2Fe-2S] iron-sulphur domain"/>
    <property type="match status" value="1"/>
</dbReference>
<feature type="coiled-coil region" evidence="6">
    <location>
        <begin position="332"/>
        <end position="359"/>
    </location>
</feature>
<dbReference type="AlphaFoldDB" id="A0A8T8WLW4"/>
<dbReference type="GO" id="GO:0016491">
    <property type="term" value="F:oxidoreductase activity"/>
    <property type="evidence" value="ECO:0007669"/>
    <property type="project" value="UniProtKB-KW"/>
</dbReference>
<evidence type="ECO:0000256" key="6">
    <source>
        <dbReference type="SAM" id="Coils"/>
    </source>
</evidence>
<evidence type="ECO:0000313" key="10">
    <source>
        <dbReference type="Proteomes" id="UP000249497"/>
    </source>
</evidence>
<keyword evidence="7" id="KW-1133">Transmembrane helix</keyword>
<keyword evidence="1" id="KW-0001">2Fe-2S</keyword>
<dbReference type="Proteomes" id="UP000249497">
    <property type="component" value="Unassembled WGS sequence"/>
</dbReference>
<dbReference type="RefSeq" id="XP_025522293.1">
    <property type="nucleotide sequence ID" value="XM_025670365.1"/>
</dbReference>
<feature type="transmembrane region" description="Helical" evidence="7">
    <location>
        <begin position="12"/>
        <end position="31"/>
    </location>
</feature>
<dbReference type="CDD" id="cd03469">
    <property type="entry name" value="Rieske_RO_Alpha_N"/>
    <property type="match status" value="1"/>
</dbReference>
<keyword evidence="2" id="KW-0479">Metal-binding</keyword>
<dbReference type="OrthoDB" id="426882at2759"/>
<dbReference type="PANTHER" id="PTHR43756">
    <property type="entry name" value="CHOLINE MONOOXYGENASE, CHLOROPLASTIC"/>
    <property type="match status" value="1"/>
</dbReference>
<keyword evidence="7" id="KW-0812">Transmembrane</keyword>
<feature type="domain" description="Rieske" evidence="8">
    <location>
        <begin position="104"/>
        <end position="180"/>
    </location>
</feature>
<keyword evidence="6" id="KW-0175">Coiled coil</keyword>
<dbReference type="GO" id="GO:0046872">
    <property type="term" value="F:metal ion binding"/>
    <property type="evidence" value="ECO:0007669"/>
    <property type="project" value="UniProtKB-KW"/>
</dbReference>
<evidence type="ECO:0000313" key="9">
    <source>
        <dbReference type="EMBL" id="RAH76399.1"/>
    </source>
</evidence>
<dbReference type="InterPro" id="IPR001663">
    <property type="entry name" value="Rng_hydr_dOase-A"/>
</dbReference>
<proteinExistence type="predicted"/>